<dbReference type="PANTHER" id="PTHR42869:SF1">
    <property type="entry name" value="SLL0572 PROTEIN"/>
    <property type="match status" value="1"/>
</dbReference>
<evidence type="ECO:0000313" key="1">
    <source>
        <dbReference type="EMBL" id="MBE9255036.1"/>
    </source>
</evidence>
<reference evidence="1 2" key="1">
    <citation type="submission" date="2020-10" db="EMBL/GenBank/DDBJ databases">
        <authorList>
            <person name="Castelo-Branco R."/>
            <person name="Eusebio N."/>
            <person name="Adriana R."/>
            <person name="Vieira A."/>
            <person name="Brugerolle De Fraissinette N."/>
            <person name="Rezende De Castro R."/>
            <person name="Schneider M.P."/>
            <person name="Vasconcelos V."/>
            <person name="Leao P.N."/>
        </authorList>
    </citation>
    <scope>NUCLEOTIDE SEQUENCE [LARGE SCALE GENOMIC DNA]</scope>
    <source>
        <strain evidence="1 2">LEGE 00031</strain>
    </source>
</reference>
<dbReference type="InterPro" id="IPR053199">
    <property type="entry name" value="cDPG_synthetase-like"/>
</dbReference>
<protein>
    <submittedName>
        <fullName evidence="1">GTPase</fullName>
    </submittedName>
</protein>
<dbReference type="SUPFAM" id="SSF52540">
    <property type="entry name" value="P-loop containing nucleoside triphosphate hydrolases"/>
    <property type="match status" value="1"/>
</dbReference>
<dbReference type="EMBL" id="JADEVV010000046">
    <property type="protein sequence ID" value="MBE9255036.1"/>
    <property type="molecule type" value="Genomic_DNA"/>
</dbReference>
<gene>
    <name evidence="1" type="ORF">IQ217_14545</name>
</gene>
<sequence>MVTAWLIVRRKGAMVTNAITDNRRRVVILGAAGRDFHNFNQVYRDDSQYEVVAFTATQIAGIADRRYPPGLAGALYPQGIPIIEEGELEHFCRENQVDQIVFAYSDVSHQQVMHLASRALAIGTDFVLLGPDQTMIKAIVPVIAVSAVRTGCGKSQVSRWLSQRLRQLGLRVCAIRHPMPYGNLEKQTVQRFATLEDLDQAHCTVEEREEYEPHILAGHVVYAGVDYGLIVEKASLESDVILWDGGNNDFPFVRPDLHIVLVDPLRPGDENLYHPGETALRMADIVLIPKTDVATAAHIAQVRDSIAQLNPSAKIIQGRSPLRLEPPLDLRGKRVIVVEDGPTTTHGGMGHGAGYQAVKDIENIAIVDPRPYAVPEIAAVYAKFPHLSQILPAMGYFPAQLKALADTLNAADVDVVVSGTPSDLGRLIALNKPLVRVFYDYAEAEEPGLGSAVDLFLAQRGLGGKVHDIS</sequence>
<evidence type="ECO:0000313" key="2">
    <source>
        <dbReference type="Proteomes" id="UP000658720"/>
    </source>
</evidence>
<dbReference type="Proteomes" id="UP000658720">
    <property type="component" value="Unassembled WGS sequence"/>
</dbReference>
<dbReference type="Gene3D" id="3.40.50.300">
    <property type="entry name" value="P-loop containing nucleotide triphosphate hydrolases"/>
    <property type="match status" value="1"/>
</dbReference>
<keyword evidence="2" id="KW-1185">Reference proteome</keyword>
<organism evidence="1 2">
    <name type="scientific">Synechocystis salina LEGE 00031</name>
    <dbReference type="NCBI Taxonomy" id="1828736"/>
    <lineage>
        <taxon>Bacteria</taxon>
        <taxon>Bacillati</taxon>
        <taxon>Cyanobacteriota</taxon>
        <taxon>Cyanophyceae</taxon>
        <taxon>Synechococcales</taxon>
        <taxon>Merismopediaceae</taxon>
        <taxon>Synechocystis</taxon>
    </lineage>
</organism>
<dbReference type="Gene3D" id="3.40.50.720">
    <property type="entry name" value="NAD(P)-binding Rossmann-like Domain"/>
    <property type="match status" value="1"/>
</dbReference>
<dbReference type="PANTHER" id="PTHR42869">
    <property type="entry name" value="SLL0572 PROTEIN"/>
    <property type="match status" value="1"/>
</dbReference>
<comment type="caution">
    <text evidence="1">The sequence shown here is derived from an EMBL/GenBank/DDBJ whole genome shotgun (WGS) entry which is preliminary data.</text>
</comment>
<name>A0ABR9VXQ4_9SYNC</name>
<accession>A0ABR9VXQ4</accession>
<dbReference type="InterPro" id="IPR027417">
    <property type="entry name" value="P-loop_NTPase"/>
</dbReference>
<proteinExistence type="predicted"/>